<evidence type="ECO:0000313" key="2">
    <source>
        <dbReference type="Proteomes" id="UP000805649"/>
    </source>
</evidence>
<gene>
    <name evidence="1" type="ORF">CTRU02_204347</name>
</gene>
<dbReference type="EMBL" id="VUJX02000002">
    <property type="protein sequence ID" value="KAL0941584.1"/>
    <property type="molecule type" value="Genomic_DNA"/>
</dbReference>
<proteinExistence type="predicted"/>
<evidence type="ECO:0000313" key="1">
    <source>
        <dbReference type="EMBL" id="KAL0941584.1"/>
    </source>
</evidence>
<protein>
    <submittedName>
        <fullName evidence="1">Nonribosomal peptide</fullName>
    </submittedName>
</protein>
<reference evidence="1 2" key="1">
    <citation type="journal article" date="2020" name="Phytopathology">
        <title>Genome Sequence Resources of Colletotrichum truncatum, C. plurivorum, C. musicola, and C. sojae: Four Species Pathogenic to Soybean (Glycine max).</title>
        <authorList>
            <person name="Rogerio F."/>
            <person name="Boufleur T.R."/>
            <person name="Ciampi-Guillardi M."/>
            <person name="Sukno S.A."/>
            <person name="Thon M.R."/>
            <person name="Massola Junior N.S."/>
            <person name="Baroncelli R."/>
        </authorList>
    </citation>
    <scope>NUCLEOTIDE SEQUENCE [LARGE SCALE GENOMIC DNA]</scope>
    <source>
        <strain evidence="1 2">CMES1059</strain>
    </source>
</reference>
<comment type="caution">
    <text evidence="1">The sequence shown here is derived from an EMBL/GenBank/DDBJ whole genome shotgun (WGS) entry which is preliminary data.</text>
</comment>
<accession>A0ACC3ZBW6</accession>
<organism evidence="1 2">
    <name type="scientific">Colletotrichum truncatum</name>
    <name type="common">Anthracnose fungus</name>
    <name type="synonym">Colletotrichum capsici</name>
    <dbReference type="NCBI Taxonomy" id="5467"/>
    <lineage>
        <taxon>Eukaryota</taxon>
        <taxon>Fungi</taxon>
        <taxon>Dikarya</taxon>
        <taxon>Ascomycota</taxon>
        <taxon>Pezizomycotina</taxon>
        <taxon>Sordariomycetes</taxon>
        <taxon>Hypocreomycetidae</taxon>
        <taxon>Glomerellales</taxon>
        <taxon>Glomerellaceae</taxon>
        <taxon>Colletotrichum</taxon>
        <taxon>Colletotrichum truncatum species complex</taxon>
    </lineage>
</organism>
<keyword evidence="2" id="KW-1185">Reference proteome</keyword>
<dbReference type="Proteomes" id="UP000805649">
    <property type="component" value="Unassembled WGS sequence"/>
</dbReference>
<name>A0ACC3ZBW6_COLTU</name>
<sequence length="4967" mass="547774">MDSTTQPSHKNMGTWISVNTAWCVLVHLYSDCDQVCFGYRSTNNGELSASSVISYLIHKEDTLKKIAIELQHLEARQDVSASLPSSWNTATRFAKKHGNRVDEKDDIAELLPLGVDLVLDVIENQDGTISKYKMIYRLSFMSDNEAQNVAATLKYLIALFHTNPNQKIANLGPSDRDIKQIMSWYPHSGLKQNARLIQDVFSEQVYSQPNSMAIDAWDGQMTYAELDEASDKLKVKLHQEGLTKGTGVILCFEKSTWMAVAMLAVLKAGGFCSNIDPGYPKNRVVQIIKATDAKFLLVSKAQVETFKGYEIRQSRVIQVPSNGQPQNSHDCHGALNDSQQQERANPETTAFVVFTSGSTGVPKGIAVTHTNVCTAASALGDAFSVGSSTRTLQFAAHSWDVSVQDYMGSLLRGATVCIPSDEERWNDLEGYIARAEVNWAHLTPTVARTLRPIVISKHLRTLLLVGEPMSDADIAGWIEAGTITFNVYGCTEATWVQVSTPKQGAKVGRGHVSGYGINTNVWIVRKGGTVISPVGCTGEIWLEGPMVTKGYTNVDPMIASESFPESPEWAENSQLGQISSGYRYYRTGDLGRFCADGALEVMGRTDTQAKLGGQRLELSEVEHYLREASPFQAVSAFIPKAGSFSGRLVAVLGDLSLGTSTEGHQHLLPVQKVLGSELERCSSSITAEITRRLREVLPNFMIPVVWLRISQFPITASGKLARSQVLSKVEAMSGWAKDSVQDAQLIRQRSDKLLETASDGPIRKEQDFLQNVCATILDMEPGDVDLDKSFVWLGGDSIKAMQVVARYRAVEKRITVHNLLTSQRLCEVASKVRELHDATNDRKDEKGMNHGTEELQEIQHIRRTTRQHIQDLGKKLLALPTVTRLEEVEDVFPLSPMQESLALSLARIGGRFYMDEFVWEVRTMNGDRIDVDRLERAWKAVVARHQALRTVFVEADAEATAFDETTTETSMPLYQVVLSQNLASCNRVQAASGEDSQRVARKYPRMVDTLSHHQIIHGGLPTHSMLMVYNNAADDEECRSKIWCRLEVSHLVEDGMSILPMLRDFSLAYRNTEGLGIGKLTVGAEFIRHIRTRHRRDASLSYWGSYLKGAEPCLFPSLIDSRLSSVSETGVVMPSDVGLYEQRTILVALDEKTNGLQQAVARLDITLPTFFQLVWAMVLHVYTGKSEVVLGNIGSGRDTPIKGIEEAFGCFMGILVCRVDFGYNDNVEVDELDQPHHPTLLNIMKRIQRETIDGSNNQSCSLSEMQQAAGLFRDRSSRVPLFNSGISCRPLVTEDEQEGFTLRFNQVENIELSEMDLALIIETGRNVTRVHIQYQTSFMSDAAAVNLAETVSYLATEILRNPHMCARDVAKLSPHDHAQIWDWNKDCLEPVEKVTHSFVEERMRASPERQAVCSWDGNMTYGELDQATRRTAQYLMESCHVVPDSIVPICSEKSIWAIVAMLGVMRAGGCFVMLDPDHPDSRLLSIIEQVRPHVMLSSAKQRDRLESLATQLLNPAPGKQNATFIQVQAVTDAWVNRELSRRLASDEPNTEGTLCCDVQPQHAMYLQFTSGTTGLPKGIVISHRNFSTGFQRHCEGIEVRAHTRALQFSSYSFDASIGEILAPLSVGGCVCSPSDEDRNMDIVAFIKRTQTNWAEWTPSFVSLLDPEDVPSLKDMCVAGESLSASLVNRWSDRVRLINVYGPSECSMASTMNNPVRLDSLPSNIGRAHRCVTWIVDENDHERLRPIGATGELLIEGPLVADRGYLDRPDATSQVFIEAPSWLRAGRYARPGSRLYKTGDLVRYSSDGTINYIGRKDTQLKIHGQRVELGDIEQHLRFSIGQILKKASPPVAVELLKKTPKDTGMLAAFIVVGDTGADEEAEGDVRNHQDTKNGAQNRGDQNESKVLTASDSETLSKFRSLVERIRKSPLPLPSYMRPRIFVPLKTLPITTAGKLDRRALHQIASTMGRQNLLSFSLQDDKNGSNGIHSTTELKDSQDSESWIEVTVSGIVSELLELDAVNIQDDFFDLGGNSLHNLILSVADIFEKPRLVDMVSRITSRTAVSPTLSKNTFNTDHSNLLHSENQRVLLTPSQLLRDSGIVSDTFSLDKFIEGVANECGMAVGEVDDVFPCTPLQESLMAISTVRTTNPQPYVTHQVFSLSDQVDMARLAEAWHTILCKHGLLRSRIVSTPQGGVMVMAKEPALSQCTTHNYTEAMDQYLDQHQKQIRFEYGSPLIRIDFVSCSEAETATKPEPDNEHHMNGLAKDASRRYAIFSAHHSIYDGWSLQLIWDEVVSAYRQRQQGDVSMKMNTAAVPGPSFPEFVKWVQQMAGEDSEKFWQETLVDVDAESSSSFPTVPIGHQPLAREKHTQILSQPQKPQHSNSSVTATTLIQAAWSLVLALYGGTTAATFGAVLSGRDTPLLGIEQLVGPTMATVPRHLPVRREQSIADFLNHVHRTALASMAHQHLGLDRIQRLGPGPRAACDFKSVVVVQPAEFSVSLSKAQKAIGISMIDKPHSAVSEDGFHPYALNVEFSLMANDSIGVEVRFDPDCVDRHRVQNMVRSFDVLCRRIGQSSVDDTIANIMSVLTDDFSSDLPPHPSLPSAKQFSRMDDTITHLAAQKPDSQAILATNSSLSYRQLETQASQLACHLLASKHFLKDEAAETDRKEKFIAICMPKCPLAIVAMLAIWKAGAAFLPLNISHPTSRLANLLSRANTTLVICTRKTSSMFEGIEGVETWAIDAESFPLSCSATTKINHAVSPAVCEDSDNKSMRQKYQPDDAAYLLYTSGTTGEPKGVVIQHQALCSGMDAQATAIQCDSNTRMLQCANFAFDASILEIFAPLSVGGCVCLPNEAERTGDLAGFIRRHEVNACTFTPSLLRLLDPTDLPSLRTVITGGEPLMRADVDAWLGGLHGYSRRMYNVYGVTEACVVSAAMPLTLNTNPRTVGYPVGASLWLISPVSGTFAPPGAVGELYLEGPALARGYYNDEPRTRESFTDGSDWLIASVNGHDAKRPLQESSCQRRVYRTGDLMYSNQDGSLVFLGRRDGQTKIRGQRVEPDEVTDMIRGWISHRASKILLPNTAVTPFVPADCLVALITSSQPLKCGDTEDHPVYDVDGVACSLALHSAAGASVSNKPMLNDKQSSALALEAAALDAFLRRHVPEVIVPRAYIAVNELPVTPSGKLDNRWVNRCFETLTANYGLIFRGSGVDSREDEKSTLHHLTGDAGLLQKCWAEVLAVHPPSLIGVETDFFHMGGSSVTAIRLIGLLRKHGRLLKYDAAMMYSRLGDMAANLIKIQEHRPPQQNGSDIRNVTTYPFELVGDRMHLDSILNDVLPHYGIDRAHVQDVYPCTPIQEAFMAMSVIHQGAYISFHTLEVPAQKFPNFKTAWHSLHQRHELLRTRIVPWINSEDANPLQRSLSAALQVVIAPNYETEDVYWEQTSGIEDFVRDVKEGHRYGGRLVRLAWMTQPENSSSKRAKSAIRVIVAAHHAVYDGFSLNMLWRDLETEMQTLKKQVSSNTDKASAAVLPTKAAFSAFVRHLCRLDQVEILAFWKKALLGASDCTHFPVTFSSLSSSDSSSRDQPTASSTLTGTASLGSALSKHRLVDLVHGAWALTISQYTANPDVVFGVISSGRESIAGLSDLDPAMLAGPTMASAPFRLQVDYSQPVNVYLDELRHKWLDLTRFAHIGIQRISQTSSDAWHACRFESILVVQPESNYLSSSSLESATKAIDGTEGPLVDIEPLNTPDMYPHPLMIECLQPSLNGNGDQEVTINMSYDPRLVQHAFAQQMLRTFTTIVAQLAKYSTMDFPLYKLRGLAIEDESLLLERARKHKLAPVELCIQDLIHQQTCLRPDDTAVDAWDGILTYAQLAKISTRLANNLNKALGGCHGRAFPMLCHKSKWAIVAMLAIWKAGGYLVPLDPSHPVQRLRLIANTVAASTVLVSSHCLSTARELGYDYVIIDAEASIQDEDKEYQEEASKEEAASGYSCPSDLVYVLFTSGSTGTPKGVMVEHRSLSTSLVALGTSHNMSPATRTMQFASYTFDAMLVEIWSTLAFGGCVCVPSDQQRMNDITGFIVDAQVNHLFCTPSLSRMIPPEAVVPLPLEKLSLGGEAMSKGDADRWCSYSVWLSNGYGPSEACIASAVQVMTPTTPPGTVGFPLDSCRLWVVNPLKQNQDPDHYELAPVGAIGELYIEGVNVARGYVGDDIKTAAAFLERPPWLERSGAIGTGPDEEYRVFRTGDLVSYNLDGSLRFIGRRDAQVKLRGQRVELSEIEEVIRQRIQSSITVAVRVFKLASRGGSRGDDGTTSMLLVAFGVGTNSKDDARQGDEGRKDTETFVVDDPDILLNMRKITTKLQQEIRAVLPAYMIPDGYVPLQSLPFNSSGKLDEKILRERIESLSPDNIASFSTPDLASYIVEPENKTLSNQEMLLGSLWTRVLNADQISERTSSPSNDIRGGDNFFKMGGDSIMAMRLVALARQYDQRLTWRDIVTNPTLSSMARAMKNTKMENEDMSVVNDEEEYKWKAEAFKAAQDAGCLPPGVAIGDLLPATPIQEHFMNATLSFPGAHVSSLIFTVDPNLDISRLQSAFDRCAVWFPILRTRLVKVPKSISNNLAHDSVPDEMIQVPVPESPAWNFAHGSLEEALEVETRASSGLGQALSRFCVVVGAQETDPSGTRPTHLIWTQHHSCYDGWSVRALLEHVSKAYSDETYKPPAGLLPFSRFASHVHKLNQSTAALSFWSSYLKGAKASSLFNYDSVPDPRRSQSMKRKLPLPLYEAEGSSVTTATLIAAAWAKVVGRLSSSPRDVTLGYTLSGRAGSMVGLEDTIGPLLNKVPLRIRVPEESGDADEPTLLALVEETHKSLLRISDRADCPRSHHGHFVEVLTKLPMDLIVHPRGTSGGVDLLPGASIGLRASGARLSAPAPGSFCVEVSILDRGLEVLALWDERGARREQVEDAVESFAVLVRKGL</sequence>